<keyword evidence="8 9" id="KW-0472">Membrane</keyword>
<dbReference type="GO" id="GO:0016020">
    <property type="term" value="C:membrane"/>
    <property type="evidence" value="ECO:0007669"/>
    <property type="project" value="UniProtKB-SubCell"/>
</dbReference>
<feature type="transmembrane region" description="Helical" evidence="9">
    <location>
        <begin position="75"/>
        <end position="94"/>
    </location>
</feature>
<keyword evidence="4 9" id="KW-0812">Transmembrane</keyword>
<evidence type="ECO:0000313" key="11">
    <source>
        <dbReference type="EMBL" id="GHP03266.1"/>
    </source>
</evidence>
<dbReference type="Pfam" id="PF00999">
    <property type="entry name" value="Na_H_Exchanger"/>
    <property type="match status" value="1"/>
</dbReference>
<reference evidence="11" key="1">
    <citation type="submission" date="2020-10" db="EMBL/GenBank/DDBJ databases">
        <title>Unveiling of a novel bifunctional photoreceptor, Dualchrome1, isolated from a cosmopolitan green alga.</title>
        <authorList>
            <person name="Suzuki S."/>
            <person name="Kawachi M."/>
        </authorList>
    </citation>
    <scope>NUCLEOTIDE SEQUENCE</scope>
    <source>
        <strain evidence="11">NIES 2893</strain>
    </source>
</reference>
<evidence type="ECO:0000256" key="8">
    <source>
        <dbReference type="ARBA" id="ARBA00023136"/>
    </source>
</evidence>
<feature type="domain" description="Cation/H+ exchanger transmembrane" evidence="10">
    <location>
        <begin position="4"/>
        <end position="92"/>
    </location>
</feature>
<dbReference type="InterPro" id="IPR038770">
    <property type="entry name" value="Na+/solute_symporter_sf"/>
</dbReference>
<dbReference type="OrthoDB" id="1654420at2759"/>
<comment type="caution">
    <text evidence="11">The sequence shown here is derived from an EMBL/GenBank/DDBJ whole genome shotgun (WGS) entry which is preliminary data.</text>
</comment>
<evidence type="ECO:0000256" key="1">
    <source>
        <dbReference type="ARBA" id="ARBA00004141"/>
    </source>
</evidence>
<evidence type="ECO:0000259" key="10">
    <source>
        <dbReference type="Pfam" id="PF00999"/>
    </source>
</evidence>
<dbReference type="EMBL" id="BNJQ01000005">
    <property type="protein sequence ID" value="GHP03266.1"/>
    <property type="molecule type" value="Genomic_DNA"/>
</dbReference>
<evidence type="ECO:0000256" key="2">
    <source>
        <dbReference type="ARBA" id="ARBA00022448"/>
    </source>
</evidence>
<evidence type="ECO:0000256" key="7">
    <source>
        <dbReference type="ARBA" id="ARBA00023065"/>
    </source>
</evidence>
<keyword evidence="7" id="KW-0406">Ion transport</keyword>
<keyword evidence="6 9" id="KW-1133">Transmembrane helix</keyword>
<gene>
    <name evidence="11" type="ORF">PPROV_000202100</name>
</gene>
<keyword evidence="2" id="KW-0813">Transport</keyword>
<evidence type="ECO:0000256" key="5">
    <source>
        <dbReference type="ARBA" id="ARBA00022729"/>
    </source>
</evidence>
<proteinExistence type="predicted"/>
<keyword evidence="5" id="KW-0732">Signal</keyword>
<dbReference type="Gene3D" id="1.20.1530.20">
    <property type="match status" value="1"/>
</dbReference>
<accession>A0A830H7R4</accession>
<sequence>MLMHPTFVLRNLITLLTSLACLLVLKSLLVAGVVRMFGYTWRASCMVGITVSQIGEFGFVLLSRAEYMGLLPFRLYLLLLGTSTLSLIATPLVYNLGRRLRA</sequence>
<dbReference type="AlphaFoldDB" id="A0A830H7R4"/>
<evidence type="ECO:0000256" key="3">
    <source>
        <dbReference type="ARBA" id="ARBA00022449"/>
    </source>
</evidence>
<organism evidence="11 12">
    <name type="scientific">Pycnococcus provasolii</name>
    <dbReference type="NCBI Taxonomy" id="41880"/>
    <lineage>
        <taxon>Eukaryota</taxon>
        <taxon>Viridiplantae</taxon>
        <taxon>Chlorophyta</taxon>
        <taxon>Pseudoscourfieldiophyceae</taxon>
        <taxon>Pseudoscourfieldiales</taxon>
        <taxon>Pycnococcaceae</taxon>
        <taxon>Pycnococcus</taxon>
    </lineage>
</organism>
<evidence type="ECO:0000313" key="12">
    <source>
        <dbReference type="Proteomes" id="UP000660262"/>
    </source>
</evidence>
<evidence type="ECO:0000256" key="6">
    <source>
        <dbReference type="ARBA" id="ARBA00022989"/>
    </source>
</evidence>
<name>A0A830H7R4_9CHLO</name>
<comment type="subcellular location">
    <subcellularLocation>
        <location evidence="1">Membrane</location>
        <topology evidence="1">Multi-pass membrane protein</topology>
    </subcellularLocation>
</comment>
<keyword evidence="3" id="KW-0050">Antiport</keyword>
<dbReference type="InterPro" id="IPR006153">
    <property type="entry name" value="Cation/H_exchanger_TM"/>
</dbReference>
<dbReference type="PANTHER" id="PTHR16254:SF14">
    <property type="entry name" value="TRANSMEMBRANE AND COILED-COIL DOMAIN-CONTAINING PROTEIN 3"/>
    <property type="match status" value="1"/>
</dbReference>
<dbReference type="Proteomes" id="UP000660262">
    <property type="component" value="Unassembled WGS sequence"/>
</dbReference>
<dbReference type="GO" id="GO:0015386">
    <property type="term" value="F:potassium:proton antiporter activity"/>
    <property type="evidence" value="ECO:0007669"/>
    <property type="project" value="InterPro"/>
</dbReference>
<dbReference type="PANTHER" id="PTHR16254">
    <property type="entry name" value="POTASSIUM/PROTON ANTIPORTER-RELATED"/>
    <property type="match status" value="1"/>
</dbReference>
<evidence type="ECO:0000256" key="4">
    <source>
        <dbReference type="ARBA" id="ARBA00022692"/>
    </source>
</evidence>
<dbReference type="InterPro" id="IPR045158">
    <property type="entry name" value="KEA4/5/6-like"/>
</dbReference>
<protein>
    <submittedName>
        <fullName evidence="11">Sodium/hydrogen exchanger</fullName>
    </submittedName>
</protein>
<keyword evidence="12" id="KW-1185">Reference proteome</keyword>
<evidence type="ECO:0000256" key="9">
    <source>
        <dbReference type="SAM" id="Phobius"/>
    </source>
</evidence>